<keyword evidence="2" id="KW-0238">DNA-binding</keyword>
<sequence>MDKEEIVNERMVTSFPVCMSAIISELEAAGKYAAVHTYSCTLRSFTEFSGDTSGLLPVCELFTPGRLKAYQEWLLSKSLSWNSISTYMRTLRAVFNRIFPVGSSGYIPGLFNDVYTKVESRTKRSLTQKQMRLLLESDIGLLPEDTGRSLAYFLLMFLFRGMPFIDLAHLRKRDVQGNVIVYCRHKTGRQMTVRIPKEALPLMKKFSDRRPGSIYQFPILDSSLGNGVALHRCYLDALRSFNGRLVKVGSLLLPGVKLSSYTARHTWATLSYHLGTPVGIISEALGHSSVRVTETYLKPFAGERIDRANYKLITSVVRRDLAKSMICNTLYTSD</sequence>
<dbReference type="PANTHER" id="PTHR30349:SF64">
    <property type="entry name" value="PROPHAGE INTEGRASE INTD-RELATED"/>
    <property type="match status" value="1"/>
</dbReference>
<dbReference type="GO" id="GO:0003677">
    <property type="term" value="F:DNA binding"/>
    <property type="evidence" value="ECO:0007669"/>
    <property type="project" value="UniProtKB-KW"/>
</dbReference>
<evidence type="ECO:0000259" key="4">
    <source>
        <dbReference type="PROSITE" id="PS51898"/>
    </source>
</evidence>
<dbReference type="Proteomes" id="UP001156218">
    <property type="component" value="Chromosome"/>
</dbReference>
<dbReference type="GO" id="GO:0006310">
    <property type="term" value="P:DNA recombination"/>
    <property type="evidence" value="ECO:0007669"/>
    <property type="project" value="UniProtKB-KW"/>
</dbReference>
<dbReference type="EMBL" id="CP083680">
    <property type="protein sequence ID" value="UYU68496.1"/>
    <property type="molecule type" value="Genomic_DNA"/>
</dbReference>
<dbReference type="InterPro" id="IPR025269">
    <property type="entry name" value="SAM-like_dom"/>
</dbReference>
<dbReference type="InterPro" id="IPR010998">
    <property type="entry name" value="Integrase_recombinase_N"/>
</dbReference>
<dbReference type="RefSeq" id="WP_048695275.1">
    <property type="nucleotide sequence ID" value="NZ_CP083680.1"/>
</dbReference>
<protein>
    <submittedName>
        <fullName evidence="5">Site-specific integrase</fullName>
    </submittedName>
</protein>
<evidence type="ECO:0000313" key="6">
    <source>
        <dbReference type="Proteomes" id="UP001156218"/>
    </source>
</evidence>
<dbReference type="Pfam" id="PF00589">
    <property type="entry name" value="Phage_integrase"/>
    <property type="match status" value="1"/>
</dbReference>
<proteinExistence type="inferred from homology"/>
<evidence type="ECO:0000313" key="5">
    <source>
        <dbReference type="EMBL" id="UYU68496.1"/>
    </source>
</evidence>
<name>A0A412GGK6_BACT4</name>
<dbReference type="InterPro" id="IPR050090">
    <property type="entry name" value="Tyrosine_recombinase_XerCD"/>
</dbReference>
<dbReference type="Gene3D" id="1.10.443.10">
    <property type="entry name" value="Intergrase catalytic core"/>
    <property type="match status" value="1"/>
</dbReference>
<evidence type="ECO:0000256" key="3">
    <source>
        <dbReference type="ARBA" id="ARBA00023172"/>
    </source>
</evidence>
<dbReference type="GO" id="GO:0015074">
    <property type="term" value="P:DNA integration"/>
    <property type="evidence" value="ECO:0007669"/>
    <property type="project" value="InterPro"/>
</dbReference>
<comment type="similarity">
    <text evidence="1">Belongs to the 'phage' integrase family.</text>
</comment>
<organism evidence="5 6">
    <name type="scientific">Bacteroides thetaiotaomicron</name>
    <dbReference type="NCBI Taxonomy" id="818"/>
    <lineage>
        <taxon>Bacteria</taxon>
        <taxon>Pseudomonadati</taxon>
        <taxon>Bacteroidota</taxon>
        <taxon>Bacteroidia</taxon>
        <taxon>Bacteroidales</taxon>
        <taxon>Bacteroidaceae</taxon>
        <taxon>Bacteroides</taxon>
    </lineage>
</organism>
<accession>A0A412GGK6</accession>
<dbReference type="PROSITE" id="PS51898">
    <property type="entry name" value="TYR_RECOMBINASE"/>
    <property type="match status" value="1"/>
</dbReference>
<evidence type="ECO:0000256" key="1">
    <source>
        <dbReference type="ARBA" id="ARBA00008857"/>
    </source>
</evidence>
<feature type="domain" description="Tyr recombinase" evidence="4">
    <location>
        <begin position="121"/>
        <end position="310"/>
    </location>
</feature>
<dbReference type="SUPFAM" id="SSF56349">
    <property type="entry name" value="DNA breaking-rejoining enzymes"/>
    <property type="match status" value="1"/>
</dbReference>
<dbReference type="PANTHER" id="PTHR30349">
    <property type="entry name" value="PHAGE INTEGRASE-RELATED"/>
    <property type="match status" value="1"/>
</dbReference>
<dbReference type="AlphaFoldDB" id="A0A412GGK6"/>
<dbReference type="InterPro" id="IPR011010">
    <property type="entry name" value="DNA_brk_join_enz"/>
</dbReference>
<dbReference type="Pfam" id="PF13102">
    <property type="entry name" value="Phage_int_SAM_5"/>
    <property type="match status" value="1"/>
</dbReference>
<reference evidence="5 6" key="1">
    <citation type="submission" date="2021-06" db="EMBL/GenBank/DDBJ databases">
        <title>Interrogation of the integrated mobile genetic elements in gut-associated Bacteroides with a consensus prediction approach.</title>
        <authorList>
            <person name="Campbell D.E."/>
            <person name="Leigh J.R."/>
            <person name="Kim T."/>
            <person name="England W."/>
            <person name="Whitaker R.J."/>
            <person name="Degnan P.H."/>
        </authorList>
    </citation>
    <scope>NUCLEOTIDE SEQUENCE [LARGE SCALE GENOMIC DNA]</scope>
    <source>
        <strain evidence="5 6">WAL8669</strain>
    </source>
</reference>
<evidence type="ECO:0000256" key="2">
    <source>
        <dbReference type="ARBA" id="ARBA00023125"/>
    </source>
</evidence>
<keyword evidence="3" id="KW-0233">DNA recombination</keyword>
<dbReference type="InterPro" id="IPR013762">
    <property type="entry name" value="Integrase-like_cat_sf"/>
</dbReference>
<dbReference type="InterPro" id="IPR002104">
    <property type="entry name" value="Integrase_catalytic"/>
</dbReference>
<gene>
    <name evidence="5" type="ORF">KQP68_09550</name>
</gene>
<dbReference type="Gene3D" id="1.10.150.130">
    <property type="match status" value="1"/>
</dbReference>